<evidence type="ECO:0000313" key="2">
    <source>
        <dbReference type="Proteomes" id="UP000021816"/>
    </source>
</evidence>
<sequence>MSSGTKNAVFGNVTILIVLLSGCSTASGLLVADVYRTEGAWVVVIEGLGATVRTLADDAGLTLGYERRIYVYPETSDDLPSEGRHHWSVRLPKKPALARNTRTIGLDVRTSGVDLGITLGYRDASLLAHVPLGESIYMRLSFLPDDARTTRLTYCPEEDPCWPIDIPDNTSVPH</sequence>
<comment type="caution">
    <text evidence="1">The sequence shown here is derived from an EMBL/GenBank/DDBJ whole genome shotgun (WGS) entry which is preliminary data.</text>
</comment>
<dbReference type="EMBL" id="JEMX01000006">
    <property type="protein sequence ID" value="EXI83051.1"/>
    <property type="molecule type" value="Genomic_DNA"/>
</dbReference>
<name>A0A011P653_9PROT</name>
<proteinExistence type="predicted"/>
<gene>
    <name evidence="1" type="ORF">AW10_00126</name>
</gene>
<dbReference type="Proteomes" id="UP000021816">
    <property type="component" value="Unassembled WGS sequence"/>
</dbReference>
<dbReference type="PROSITE" id="PS51257">
    <property type="entry name" value="PROKAR_LIPOPROTEIN"/>
    <property type="match status" value="1"/>
</dbReference>
<dbReference type="STRING" id="1454003.AW10_00126"/>
<dbReference type="PATRIC" id="fig|1454003.3.peg.134"/>
<reference evidence="1 2" key="1">
    <citation type="submission" date="2014-02" db="EMBL/GenBank/DDBJ databases">
        <title>Expanding our view of genomic diversity in Candidatus Accumulibacter clades.</title>
        <authorList>
            <person name="Skennerton C.T."/>
            <person name="Barr J.J."/>
            <person name="Slater F.R."/>
            <person name="Bond P.L."/>
            <person name="Tyson G.W."/>
        </authorList>
    </citation>
    <scope>NUCLEOTIDE SEQUENCE [LARGE SCALE GENOMIC DNA]</scope>
    <source>
        <strain evidence="2">BA-92</strain>
    </source>
</reference>
<protein>
    <submittedName>
        <fullName evidence="1">Uncharacterized protein</fullName>
    </submittedName>
</protein>
<evidence type="ECO:0000313" key="1">
    <source>
        <dbReference type="EMBL" id="EXI83051.1"/>
    </source>
</evidence>
<dbReference type="AlphaFoldDB" id="A0A011P653"/>
<organism evidence="1 2">
    <name type="scientific">Candidatus Accumulibacter appositus</name>
    <dbReference type="NCBI Taxonomy" id="1454003"/>
    <lineage>
        <taxon>Bacteria</taxon>
        <taxon>Pseudomonadati</taxon>
        <taxon>Pseudomonadota</taxon>
        <taxon>Betaproteobacteria</taxon>
        <taxon>Candidatus Accumulibacter</taxon>
    </lineage>
</organism>
<accession>A0A011P653</accession>